<name>A0ACA9K821_9GLOM</name>
<accession>A0ACA9K821</accession>
<protein>
    <submittedName>
        <fullName evidence="1">16453_t:CDS:1</fullName>
    </submittedName>
</protein>
<proteinExistence type="predicted"/>
<reference evidence="1" key="1">
    <citation type="submission" date="2021-06" db="EMBL/GenBank/DDBJ databases">
        <authorList>
            <person name="Kallberg Y."/>
            <person name="Tangrot J."/>
            <person name="Rosling A."/>
        </authorList>
    </citation>
    <scope>NUCLEOTIDE SEQUENCE</scope>
    <source>
        <strain evidence="1">MA461A</strain>
    </source>
</reference>
<keyword evidence="2" id="KW-1185">Reference proteome</keyword>
<evidence type="ECO:0000313" key="2">
    <source>
        <dbReference type="Proteomes" id="UP000789920"/>
    </source>
</evidence>
<organism evidence="1 2">
    <name type="scientific">Racocetra persica</name>
    <dbReference type="NCBI Taxonomy" id="160502"/>
    <lineage>
        <taxon>Eukaryota</taxon>
        <taxon>Fungi</taxon>
        <taxon>Fungi incertae sedis</taxon>
        <taxon>Mucoromycota</taxon>
        <taxon>Glomeromycotina</taxon>
        <taxon>Glomeromycetes</taxon>
        <taxon>Diversisporales</taxon>
        <taxon>Gigasporaceae</taxon>
        <taxon>Racocetra</taxon>
    </lineage>
</organism>
<sequence>MFSTNEKWFTIFVNLLTINRHSFNIFLVLVVLFFRTINAKHRHYNKPAKICTNTTNTVISTPTPSPEDICCGSGRACYKDSMCDRYEFINSVDYYGKVANAVCNFYKESNCSLGWSIPSDSVEYGVVNCGFCRV</sequence>
<dbReference type="EMBL" id="CAJVQC010000022">
    <property type="protein sequence ID" value="CAG8457909.1"/>
    <property type="molecule type" value="Genomic_DNA"/>
</dbReference>
<gene>
    <name evidence="1" type="ORF">RPERSI_LOCUS27</name>
</gene>
<comment type="caution">
    <text evidence="1">The sequence shown here is derived from an EMBL/GenBank/DDBJ whole genome shotgun (WGS) entry which is preliminary data.</text>
</comment>
<evidence type="ECO:0000313" key="1">
    <source>
        <dbReference type="EMBL" id="CAG8457909.1"/>
    </source>
</evidence>
<dbReference type="Proteomes" id="UP000789920">
    <property type="component" value="Unassembled WGS sequence"/>
</dbReference>